<dbReference type="AlphaFoldDB" id="A0A0A1XHJ9"/>
<evidence type="ECO:0000313" key="3">
    <source>
        <dbReference type="EMBL" id="JAD10390.1"/>
    </source>
</evidence>
<accession>A0A0A1XHJ9</accession>
<dbReference type="InterPro" id="IPR049472">
    <property type="entry name" value="MRNIP_N"/>
</dbReference>
<feature type="domain" description="MRN complex-interacting protein N-terminal" evidence="2">
    <location>
        <begin position="7"/>
        <end position="103"/>
    </location>
</feature>
<evidence type="ECO:0000256" key="1">
    <source>
        <dbReference type="SAM" id="MobiDB-lite"/>
    </source>
</evidence>
<gene>
    <name evidence="3" type="primary">zgc:123335</name>
    <name evidence="3" type="ORF">g.5976</name>
</gene>
<dbReference type="PANTHER" id="PTHR15863">
    <property type="entry name" value="MRN COMPLEX-INTERACTING PROTEIN"/>
    <property type="match status" value="1"/>
</dbReference>
<dbReference type="GO" id="GO:0005634">
    <property type="term" value="C:nucleus"/>
    <property type="evidence" value="ECO:0007669"/>
    <property type="project" value="TreeGrafter"/>
</dbReference>
<protein>
    <submittedName>
        <fullName evidence="3">UPF0544 protein C5orf45 homolog</fullName>
    </submittedName>
</protein>
<feature type="compositionally biased region" description="Polar residues" evidence="1">
    <location>
        <begin position="119"/>
        <end position="141"/>
    </location>
</feature>
<sequence length="164" mass="18802">MPQEIRVLQCSECKMFQVDLVKKGTKWTCKICNLKQSFVTEYFRGSGPDCRVLVQELNKNRGLSVLNACKFTLERTVAHRREQQNLSPGSMKFNEKEFANDAESANQEYSGRDVDIPPNKNSESFENAKEPTQINLPNSSNKRISIRNGSCDSIKKICKWDKYV</sequence>
<dbReference type="GeneID" id="105211053"/>
<reference evidence="3" key="2">
    <citation type="journal article" date="2015" name="Gigascience">
        <title>Reconstructing a comprehensive transcriptome assembly of a white-pupal translocated strain of the pest fruit fly Bactrocera cucurbitae.</title>
        <authorList>
            <person name="Sim S.B."/>
            <person name="Calla B."/>
            <person name="Hall B."/>
            <person name="DeRego T."/>
            <person name="Geib S.M."/>
        </authorList>
    </citation>
    <scope>NUCLEOTIDE SEQUENCE</scope>
</reference>
<organism evidence="3">
    <name type="scientific">Zeugodacus cucurbitae</name>
    <name type="common">Melon fruit fly</name>
    <name type="synonym">Bactrocera cucurbitae</name>
    <dbReference type="NCBI Taxonomy" id="28588"/>
    <lineage>
        <taxon>Eukaryota</taxon>
        <taxon>Metazoa</taxon>
        <taxon>Ecdysozoa</taxon>
        <taxon>Arthropoda</taxon>
        <taxon>Hexapoda</taxon>
        <taxon>Insecta</taxon>
        <taxon>Pterygota</taxon>
        <taxon>Neoptera</taxon>
        <taxon>Endopterygota</taxon>
        <taxon>Diptera</taxon>
        <taxon>Brachycera</taxon>
        <taxon>Muscomorpha</taxon>
        <taxon>Tephritoidea</taxon>
        <taxon>Tephritidae</taxon>
        <taxon>Zeugodacus</taxon>
        <taxon>Zeugodacus</taxon>
    </lineage>
</organism>
<name>A0A0A1XHJ9_ZEUCU</name>
<dbReference type="GO" id="GO:0007095">
    <property type="term" value="P:mitotic G2 DNA damage checkpoint signaling"/>
    <property type="evidence" value="ECO:0007669"/>
    <property type="project" value="TreeGrafter"/>
</dbReference>
<evidence type="ECO:0000259" key="2">
    <source>
        <dbReference type="Pfam" id="PF15749"/>
    </source>
</evidence>
<feature type="region of interest" description="Disordered" evidence="1">
    <location>
        <begin position="82"/>
        <end position="141"/>
    </location>
</feature>
<proteinExistence type="predicted"/>
<dbReference type="PANTHER" id="PTHR15863:SF2">
    <property type="entry name" value="MRN COMPLEX-INTERACTING PROTEIN"/>
    <property type="match status" value="1"/>
</dbReference>
<dbReference type="GO" id="GO:0003682">
    <property type="term" value="F:chromatin binding"/>
    <property type="evidence" value="ECO:0007669"/>
    <property type="project" value="TreeGrafter"/>
</dbReference>
<dbReference type="OrthoDB" id="5960226at2759"/>
<dbReference type="Pfam" id="PF15749">
    <property type="entry name" value="MRNIP"/>
    <property type="match status" value="1"/>
</dbReference>
<reference evidence="3" key="1">
    <citation type="submission" date="2014-11" db="EMBL/GenBank/DDBJ databases">
        <authorList>
            <person name="Geib S."/>
        </authorList>
    </citation>
    <scope>NUCLEOTIDE SEQUENCE</scope>
</reference>
<dbReference type="InterPro" id="IPR032739">
    <property type="entry name" value="MRNIP"/>
</dbReference>
<dbReference type="EMBL" id="GBXI01003902">
    <property type="protein sequence ID" value="JAD10390.1"/>
    <property type="molecule type" value="Transcribed_RNA"/>
</dbReference>